<evidence type="ECO:0000313" key="3">
    <source>
        <dbReference type="EMBL" id="KAL0319001.1"/>
    </source>
</evidence>
<organism evidence="3">
    <name type="scientific">Sesamum angustifolium</name>
    <dbReference type="NCBI Taxonomy" id="2727405"/>
    <lineage>
        <taxon>Eukaryota</taxon>
        <taxon>Viridiplantae</taxon>
        <taxon>Streptophyta</taxon>
        <taxon>Embryophyta</taxon>
        <taxon>Tracheophyta</taxon>
        <taxon>Spermatophyta</taxon>
        <taxon>Magnoliopsida</taxon>
        <taxon>eudicotyledons</taxon>
        <taxon>Gunneridae</taxon>
        <taxon>Pentapetalae</taxon>
        <taxon>asterids</taxon>
        <taxon>lamiids</taxon>
        <taxon>Lamiales</taxon>
        <taxon>Pedaliaceae</taxon>
        <taxon>Sesamum</taxon>
    </lineage>
</organism>
<protein>
    <submittedName>
        <fullName evidence="3">Very-long-chain aldehyde decarbonylase GL1-3</fullName>
    </submittedName>
</protein>
<dbReference type="Pfam" id="PF12076">
    <property type="entry name" value="CER1-like_C"/>
    <property type="match status" value="1"/>
</dbReference>
<dbReference type="AlphaFoldDB" id="A0AAW2LMQ6"/>
<evidence type="ECO:0000259" key="2">
    <source>
        <dbReference type="Pfam" id="PF12076"/>
    </source>
</evidence>
<sequence>MYNLIKFLKILQTWIMGKWTTPRQQYHAPSGTHFHQFVVPPIIPFRRDCTYGKLAAMRLPEDVEGLGSCEVYSLLCIFCDSLFGRDGPVTTNGRGLLICITTKPLQGQLHITKNLASFVMFND</sequence>
<accession>A0AAW2LMQ6</accession>
<gene>
    <name evidence="3" type="ORF">Sangu_2056300</name>
</gene>
<dbReference type="GO" id="GO:0016020">
    <property type="term" value="C:membrane"/>
    <property type="evidence" value="ECO:0007669"/>
    <property type="project" value="UniProtKB-SubCell"/>
</dbReference>
<proteinExistence type="predicted"/>
<feature type="domain" description="Very-long-chain aldehyde decarbonylase CER1-like C-terminal" evidence="2">
    <location>
        <begin position="11"/>
        <end position="71"/>
    </location>
</feature>
<evidence type="ECO:0000256" key="1">
    <source>
        <dbReference type="ARBA" id="ARBA00004141"/>
    </source>
</evidence>
<dbReference type="EMBL" id="JACGWK010000013">
    <property type="protein sequence ID" value="KAL0319001.1"/>
    <property type="molecule type" value="Genomic_DNA"/>
</dbReference>
<reference evidence="3" key="1">
    <citation type="submission" date="2020-06" db="EMBL/GenBank/DDBJ databases">
        <authorList>
            <person name="Li T."/>
            <person name="Hu X."/>
            <person name="Zhang T."/>
            <person name="Song X."/>
            <person name="Zhang H."/>
            <person name="Dai N."/>
            <person name="Sheng W."/>
            <person name="Hou X."/>
            <person name="Wei L."/>
        </authorList>
    </citation>
    <scope>NUCLEOTIDE SEQUENCE</scope>
    <source>
        <strain evidence="3">G01</strain>
        <tissue evidence="3">Leaf</tissue>
    </source>
</reference>
<dbReference type="InterPro" id="IPR021940">
    <property type="entry name" value="CER1-like_C"/>
</dbReference>
<comment type="subcellular location">
    <subcellularLocation>
        <location evidence="1">Membrane</location>
        <topology evidence="1">Multi-pass membrane protein</topology>
    </subcellularLocation>
</comment>
<reference evidence="3" key="2">
    <citation type="journal article" date="2024" name="Plant">
        <title>Genomic evolution and insights into agronomic trait innovations of Sesamum species.</title>
        <authorList>
            <person name="Miao H."/>
            <person name="Wang L."/>
            <person name="Qu L."/>
            <person name="Liu H."/>
            <person name="Sun Y."/>
            <person name="Le M."/>
            <person name="Wang Q."/>
            <person name="Wei S."/>
            <person name="Zheng Y."/>
            <person name="Lin W."/>
            <person name="Duan Y."/>
            <person name="Cao H."/>
            <person name="Xiong S."/>
            <person name="Wang X."/>
            <person name="Wei L."/>
            <person name="Li C."/>
            <person name="Ma Q."/>
            <person name="Ju M."/>
            <person name="Zhao R."/>
            <person name="Li G."/>
            <person name="Mu C."/>
            <person name="Tian Q."/>
            <person name="Mei H."/>
            <person name="Zhang T."/>
            <person name="Gao T."/>
            <person name="Zhang H."/>
        </authorList>
    </citation>
    <scope>NUCLEOTIDE SEQUENCE</scope>
    <source>
        <strain evidence="3">G01</strain>
    </source>
</reference>
<comment type="caution">
    <text evidence="3">The sequence shown here is derived from an EMBL/GenBank/DDBJ whole genome shotgun (WGS) entry which is preliminary data.</text>
</comment>
<name>A0AAW2LMQ6_9LAMI</name>